<dbReference type="InterPro" id="IPR004638">
    <property type="entry name" value="EmrB-like"/>
</dbReference>
<dbReference type="PANTHER" id="PTHR42718:SF9">
    <property type="entry name" value="MAJOR FACILITATOR SUPERFAMILY MULTIDRUG TRANSPORTER MFSC"/>
    <property type="match status" value="1"/>
</dbReference>
<feature type="transmembrane region" description="Helical" evidence="8">
    <location>
        <begin position="197"/>
        <end position="216"/>
    </location>
</feature>
<dbReference type="PRINTS" id="PR01036">
    <property type="entry name" value="TCRTETB"/>
</dbReference>
<feature type="transmembrane region" description="Helical" evidence="8">
    <location>
        <begin position="76"/>
        <end position="96"/>
    </location>
</feature>
<organism evidence="10 11">
    <name type="scientific">Sphagnum jensenii</name>
    <dbReference type="NCBI Taxonomy" id="128206"/>
    <lineage>
        <taxon>Eukaryota</taxon>
        <taxon>Viridiplantae</taxon>
        <taxon>Streptophyta</taxon>
        <taxon>Embryophyta</taxon>
        <taxon>Bryophyta</taxon>
        <taxon>Sphagnophytina</taxon>
        <taxon>Sphagnopsida</taxon>
        <taxon>Sphagnales</taxon>
        <taxon>Sphagnaceae</taxon>
        <taxon>Sphagnum</taxon>
    </lineage>
</organism>
<feature type="transmembrane region" description="Helical" evidence="8">
    <location>
        <begin position="331"/>
        <end position="349"/>
    </location>
</feature>
<comment type="caution">
    <text evidence="10">The sequence shown here is derived from an EMBL/GenBank/DDBJ whole genome shotgun (WGS) entry which is preliminary data.</text>
</comment>
<feature type="transmembrane region" description="Helical" evidence="8">
    <location>
        <begin position="361"/>
        <end position="384"/>
    </location>
</feature>
<feature type="transmembrane region" description="Helical" evidence="8">
    <location>
        <begin position="451"/>
        <end position="473"/>
    </location>
</feature>
<dbReference type="EMBL" id="CAXAQS010000873">
    <property type="protein sequence ID" value="CAK9253490.1"/>
    <property type="molecule type" value="Genomic_DNA"/>
</dbReference>
<evidence type="ECO:0000256" key="1">
    <source>
        <dbReference type="ARBA" id="ARBA00004651"/>
    </source>
</evidence>
<feature type="transmembrane region" description="Helical" evidence="8">
    <location>
        <begin position="163"/>
        <end position="185"/>
    </location>
</feature>
<feature type="domain" description="Major facilitator superfamily (MFS) profile" evidence="9">
    <location>
        <begin position="11"/>
        <end position="508"/>
    </location>
</feature>
<feature type="transmembrane region" description="Helical" evidence="8">
    <location>
        <begin position="302"/>
        <end position="324"/>
    </location>
</feature>
<keyword evidence="11" id="KW-1185">Reference proteome</keyword>
<evidence type="ECO:0000256" key="7">
    <source>
        <dbReference type="ARBA" id="ARBA00023136"/>
    </source>
</evidence>
<dbReference type="Pfam" id="PF07690">
    <property type="entry name" value="MFS_1"/>
    <property type="match status" value="1"/>
</dbReference>
<accession>A0ABP0VGA5</accession>
<feature type="transmembrane region" description="Helical" evidence="8">
    <location>
        <begin position="228"/>
        <end position="249"/>
    </location>
</feature>
<feature type="transmembrane region" description="Helical" evidence="8">
    <location>
        <begin position="136"/>
        <end position="157"/>
    </location>
</feature>
<comment type="subcellular location">
    <subcellularLocation>
        <location evidence="1">Cell membrane</location>
        <topology evidence="1">Multi-pass membrane protein</topology>
    </subcellularLocation>
</comment>
<dbReference type="Gene3D" id="1.20.1250.20">
    <property type="entry name" value="MFS general substrate transporter like domains"/>
    <property type="match status" value="1"/>
</dbReference>
<dbReference type="InterPro" id="IPR011701">
    <property type="entry name" value="MFS"/>
</dbReference>
<evidence type="ECO:0000256" key="3">
    <source>
        <dbReference type="ARBA" id="ARBA00022448"/>
    </source>
</evidence>
<dbReference type="PANTHER" id="PTHR42718">
    <property type="entry name" value="MAJOR FACILITATOR SUPERFAMILY MULTIDRUG TRANSPORTER MFSC"/>
    <property type="match status" value="1"/>
</dbReference>
<reference evidence="10" key="1">
    <citation type="submission" date="2024-02" db="EMBL/GenBank/DDBJ databases">
        <authorList>
            <consortium name="ELIXIR-Norway"/>
            <consortium name="Elixir Norway"/>
        </authorList>
    </citation>
    <scope>NUCLEOTIDE SEQUENCE</scope>
</reference>
<feature type="transmembrane region" description="Helical" evidence="8">
    <location>
        <begin position="102"/>
        <end position="124"/>
    </location>
</feature>
<sequence length="521" mass="56736">MGKLSFSQVIVVLTVVTASLLQLIDSSIVNVALTQMMGNLGASFDDIGWVVTGYAVSNVIMITMSGWMSARFGRKYYFAFSIILFTISSILCGMSDNVWELVFFRVIQGIGGGGLLSTSQAILVETFPKEDLGMATAIYGVAVVMGPAAGPTLGGYITDNFNWQWIFYINIPFGILATIMTLIYIKEPKDKVQAAKMDWFAFINLVLAIGCLQIVLEKGQEEDWFATRYITVLAIVAAVSAVLFVWRVLSVKDPIVNLRLFKISSFGVGTLFNFIFGFGLYGTTFLVPIFCQGLLGLTAQQTGLVMLPGSLATAVAMPIVGFALKKRWVPSTVYAGIGMAMFGLFSYKMSILNSGVDGGSFFWPLLIRGLGMGLIFIPLTTISLSDLDGSEIPQGTALLNMLRQLGGSIGIAAITTFISVRSAAHYLHLSEDVSAYSATTMERIRMFSQGFMAKGFDAISAAKAAYAMLFRLINQQATMLTYRDIFVLLGVFFVVIIPLLLVFKKDKAPGEGEEHMEMAME</sequence>
<evidence type="ECO:0000256" key="6">
    <source>
        <dbReference type="ARBA" id="ARBA00022989"/>
    </source>
</evidence>
<comment type="similarity">
    <text evidence="2">Belongs to the major facilitator superfamily. EmrB family.</text>
</comment>
<evidence type="ECO:0000256" key="8">
    <source>
        <dbReference type="SAM" id="Phobius"/>
    </source>
</evidence>
<keyword evidence="5 8" id="KW-0812">Transmembrane</keyword>
<name>A0ABP0VGA5_9BRYO</name>
<keyword evidence="3" id="KW-0813">Transport</keyword>
<evidence type="ECO:0000256" key="2">
    <source>
        <dbReference type="ARBA" id="ARBA00008537"/>
    </source>
</evidence>
<keyword evidence="6 8" id="KW-1133">Transmembrane helix</keyword>
<evidence type="ECO:0000256" key="4">
    <source>
        <dbReference type="ARBA" id="ARBA00022475"/>
    </source>
</evidence>
<dbReference type="Gene3D" id="1.20.1720.10">
    <property type="entry name" value="Multidrug resistance protein D"/>
    <property type="match status" value="1"/>
</dbReference>
<evidence type="ECO:0000259" key="9">
    <source>
        <dbReference type="PROSITE" id="PS50850"/>
    </source>
</evidence>
<dbReference type="InterPro" id="IPR036259">
    <property type="entry name" value="MFS_trans_sf"/>
</dbReference>
<proteinExistence type="inferred from homology"/>
<feature type="transmembrane region" description="Helical" evidence="8">
    <location>
        <begin position="485"/>
        <end position="503"/>
    </location>
</feature>
<evidence type="ECO:0000256" key="5">
    <source>
        <dbReference type="ARBA" id="ARBA00022692"/>
    </source>
</evidence>
<dbReference type="NCBIfam" id="TIGR00711">
    <property type="entry name" value="efflux_EmrB"/>
    <property type="match status" value="1"/>
</dbReference>
<evidence type="ECO:0000313" key="11">
    <source>
        <dbReference type="Proteomes" id="UP001497444"/>
    </source>
</evidence>
<keyword evidence="7 8" id="KW-0472">Membrane</keyword>
<gene>
    <name evidence="10" type="ORF">CSSPJE1EN1_LOCUS28868</name>
</gene>
<evidence type="ECO:0000313" key="10">
    <source>
        <dbReference type="EMBL" id="CAK9253490.1"/>
    </source>
</evidence>
<dbReference type="SUPFAM" id="SSF103473">
    <property type="entry name" value="MFS general substrate transporter"/>
    <property type="match status" value="1"/>
</dbReference>
<keyword evidence="4" id="KW-1003">Cell membrane</keyword>
<dbReference type="CDD" id="cd17503">
    <property type="entry name" value="MFS_LmrB_MDR_like"/>
    <property type="match status" value="1"/>
</dbReference>
<dbReference type="Proteomes" id="UP001497444">
    <property type="component" value="Unassembled WGS sequence"/>
</dbReference>
<dbReference type="InterPro" id="IPR020846">
    <property type="entry name" value="MFS_dom"/>
</dbReference>
<feature type="transmembrane region" description="Helical" evidence="8">
    <location>
        <begin position="405"/>
        <end position="424"/>
    </location>
</feature>
<protein>
    <recommendedName>
        <fullName evidence="9">Major facilitator superfamily (MFS) profile domain-containing protein</fullName>
    </recommendedName>
</protein>
<feature type="transmembrane region" description="Helical" evidence="8">
    <location>
        <begin position="47"/>
        <end position="64"/>
    </location>
</feature>
<feature type="transmembrane region" description="Helical" evidence="8">
    <location>
        <begin position="270"/>
        <end position="290"/>
    </location>
</feature>
<dbReference type="PROSITE" id="PS50850">
    <property type="entry name" value="MFS"/>
    <property type="match status" value="1"/>
</dbReference>